<keyword evidence="1" id="KW-0472">Membrane</keyword>
<reference evidence="2 4" key="1">
    <citation type="submission" date="2008-03" db="EMBL/GenBank/DDBJ databases">
        <title>Annotation of Ixodes scapularis.</title>
        <authorList>
            <consortium name="Ixodes scapularis Genome Project Consortium"/>
            <person name="Caler E."/>
            <person name="Hannick L.I."/>
            <person name="Bidwell S."/>
            <person name="Joardar V."/>
            <person name="Thiagarajan M."/>
            <person name="Amedeo P."/>
            <person name="Galinsky K.J."/>
            <person name="Schobel S."/>
            <person name="Inman J."/>
            <person name="Hostetler J."/>
            <person name="Miller J."/>
            <person name="Hammond M."/>
            <person name="Megy K."/>
            <person name="Lawson D."/>
            <person name="Kodira C."/>
            <person name="Sutton G."/>
            <person name="Meyer J."/>
            <person name="Hill C.A."/>
            <person name="Birren B."/>
            <person name="Nene V."/>
            <person name="Collins F."/>
            <person name="Alarcon-Chaidez F."/>
            <person name="Wikel S."/>
            <person name="Strausberg R."/>
        </authorList>
    </citation>
    <scope>NUCLEOTIDE SEQUENCE [LARGE SCALE GENOMIC DNA]</scope>
    <source>
        <strain evidence="4">Wikel</strain>
        <strain evidence="2">Wikel colony</strain>
    </source>
</reference>
<keyword evidence="4" id="KW-1185">Reference proteome</keyword>
<gene>
    <name evidence="2" type="ORF">IscW_ISCW007605</name>
</gene>
<dbReference type="AlphaFoldDB" id="B7PU07"/>
<sequence length="115" mass="12604">MSPLEYSAVEELSGLQQVNRASQRADERLKASAEKVRRRKFNLVVGAIAAICGTVLLFGMSYAVMGAGRITGTSPNFTVEVFSMKPVRNLTEKVSTISGEDDNNTLLIMLYTEEN</sequence>
<feature type="transmembrane region" description="Helical" evidence="1">
    <location>
        <begin position="41"/>
        <end position="65"/>
    </location>
</feature>
<dbReference type="EnsemblMetazoa" id="ISCW007605-RA">
    <property type="protein sequence ID" value="ISCW007605-PA"/>
    <property type="gene ID" value="ISCW007605"/>
</dbReference>
<keyword evidence="1" id="KW-1133">Transmembrane helix</keyword>
<dbReference type="EMBL" id="DS789593">
    <property type="protein sequence ID" value="EEC10079.1"/>
    <property type="molecule type" value="Genomic_DNA"/>
</dbReference>
<evidence type="ECO:0000256" key="1">
    <source>
        <dbReference type="SAM" id="Phobius"/>
    </source>
</evidence>
<organism>
    <name type="scientific">Ixodes scapularis</name>
    <name type="common">Black-legged tick</name>
    <name type="synonym">Deer tick</name>
    <dbReference type="NCBI Taxonomy" id="6945"/>
    <lineage>
        <taxon>Eukaryota</taxon>
        <taxon>Metazoa</taxon>
        <taxon>Ecdysozoa</taxon>
        <taxon>Arthropoda</taxon>
        <taxon>Chelicerata</taxon>
        <taxon>Arachnida</taxon>
        <taxon>Acari</taxon>
        <taxon>Parasitiformes</taxon>
        <taxon>Ixodida</taxon>
        <taxon>Ixodoidea</taxon>
        <taxon>Ixodidae</taxon>
        <taxon>Ixodinae</taxon>
        <taxon>Ixodes</taxon>
    </lineage>
</organism>
<proteinExistence type="predicted"/>
<evidence type="ECO:0000313" key="4">
    <source>
        <dbReference type="Proteomes" id="UP000001555"/>
    </source>
</evidence>
<dbReference type="EMBL" id="ABJB010771078">
    <property type="status" value="NOT_ANNOTATED_CDS"/>
    <property type="molecule type" value="Genomic_DNA"/>
</dbReference>
<dbReference type="InParanoid" id="B7PU07"/>
<dbReference type="PaxDb" id="6945-B7PU07"/>
<name>B7PU07_IXOSC</name>
<dbReference type="VEuPathDB" id="VectorBase:ISCW007605"/>
<dbReference type="VEuPathDB" id="VectorBase:ISCI007605"/>
<accession>B7PU07</accession>
<evidence type="ECO:0000313" key="3">
    <source>
        <dbReference type="EnsemblMetazoa" id="ISCW007605-PA"/>
    </source>
</evidence>
<dbReference type="HOGENOM" id="CLU_2111520_0_0_1"/>
<keyword evidence="1" id="KW-0812">Transmembrane</keyword>
<protein>
    <submittedName>
        <fullName evidence="2 3">Uncharacterized protein</fullName>
    </submittedName>
</protein>
<evidence type="ECO:0000313" key="2">
    <source>
        <dbReference type="EMBL" id="EEC10079.1"/>
    </source>
</evidence>
<reference evidence="3" key="2">
    <citation type="submission" date="2020-05" db="UniProtKB">
        <authorList>
            <consortium name="EnsemblMetazoa"/>
        </authorList>
    </citation>
    <scope>IDENTIFICATION</scope>
    <source>
        <strain evidence="3">wikel</strain>
    </source>
</reference>
<dbReference type="Proteomes" id="UP000001555">
    <property type="component" value="Unassembled WGS sequence"/>
</dbReference>